<accession>D5GVF7</accession>
<dbReference type="SUPFAM" id="SSF69796">
    <property type="entry name" value="Thymidylate synthase-complementing protein Thy1"/>
    <property type="match status" value="1"/>
</dbReference>
<dbReference type="Proteomes" id="UP000002369">
    <property type="component" value="Segment"/>
</dbReference>
<proteinExistence type="inferred from homology"/>
<dbReference type="Gene3D" id="3.30.1360.170">
    <property type="match status" value="1"/>
</dbReference>
<dbReference type="GO" id="GO:0070402">
    <property type="term" value="F:NADPH binding"/>
    <property type="evidence" value="ECO:0007669"/>
    <property type="project" value="TreeGrafter"/>
</dbReference>
<dbReference type="PANTHER" id="PTHR34934">
    <property type="entry name" value="FLAVIN-DEPENDENT THYMIDYLATE SYNTHASE"/>
    <property type="match status" value="1"/>
</dbReference>
<organism evidence="1 2">
    <name type="scientific">Campylobacter phage CP220</name>
    <dbReference type="NCBI Taxonomy" id="2994044"/>
    <lineage>
        <taxon>Viruses</taxon>
        <taxon>Duplodnaviria</taxon>
        <taxon>Heunggongvirae</taxon>
        <taxon>Uroviricota</taxon>
        <taxon>Caudoviricetes</taxon>
        <taxon>Connertonviridae</taxon>
        <taxon>Firehammervirus</taxon>
        <taxon>Firehammervirus CP220</taxon>
    </lineage>
</organism>
<keyword evidence="1" id="KW-0489">Methyltransferase</keyword>
<evidence type="ECO:0000313" key="1">
    <source>
        <dbReference type="EMBL" id="CBJ93974.1"/>
    </source>
</evidence>
<dbReference type="GO" id="GO:0050660">
    <property type="term" value="F:flavin adenine dinucleotide binding"/>
    <property type="evidence" value="ECO:0007669"/>
    <property type="project" value="InterPro"/>
</dbReference>
<dbReference type="RefSeq" id="YP_009169299.1">
    <property type="nucleotide sequence ID" value="NC_027997.1"/>
</dbReference>
<keyword evidence="1" id="KW-0808">Transferase</keyword>
<dbReference type="Pfam" id="PF02511">
    <property type="entry name" value="Thy1"/>
    <property type="match status" value="1"/>
</dbReference>
<evidence type="ECO:0000313" key="2">
    <source>
        <dbReference type="Proteomes" id="UP000002369"/>
    </source>
</evidence>
<dbReference type="GO" id="GO:0004799">
    <property type="term" value="F:thymidylate synthase activity"/>
    <property type="evidence" value="ECO:0007669"/>
    <property type="project" value="TreeGrafter"/>
</dbReference>
<dbReference type="GO" id="GO:0032259">
    <property type="term" value="P:methylation"/>
    <property type="evidence" value="ECO:0007669"/>
    <property type="project" value="UniProtKB-KW"/>
</dbReference>
<dbReference type="PANTHER" id="PTHR34934:SF1">
    <property type="entry name" value="FLAVIN-DEPENDENT THYMIDYLATE SYNTHASE"/>
    <property type="match status" value="1"/>
</dbReference>
<dbReference type="GO" id="GO:0050797">
    <property type="term" value="F:thymidylate synthase (FAD) activity"/>
    <property type="evidence" value="ECO:0007669"/>
    <property type="project" value="UniProtKB-EC"/>
</dbReference>
<dbReference type="GeneID" id="26041446"/>
<dbReference type="HAMAP" id="MF_01408">
    <property type="entry name" value="ThyX"/>
    <property type="match status" value="1"/>
</dbReference>
<gene>
    <name evidence="1" type="ORF">CPT_0165</name>
</gene>
<dbReference type="NCBIfam" id="TIGR02170">
    <property type="entry name" value="thyX"/>
    <property type="match status" value="1"/>
</dbReference>
<reference evidence="1 2" key="1">
    <citation type="journal article" date="2010" name="BMC Genomics">
        <title>Evidence for a lineage of virulent bacteriophages that target Campylobacter.</title>
        <authorList>
            <person name="Timms A.R."/>
            <person name="Cambray-Young J."/>
            <person name="Scott A.E."/>
            <person name="Petty N.K."/>
            <person name="Connerton P.L."/>
            <person name="Clarke L."/>
            <person name="Seeger K."/>
            <person name="Quail M."/>
            <person name="Cummings N."/>
            <person name="Maskell D.J."/>
            <person name="Thomson N.R."/>
            <person name="Connerton I.F."/>
        </authorList>
    </citation>
    <scope>NUCLEOTIDE SEQUENCE [LARGE SCALE GENOMIC DNA]</scope>
</reference>
<dbReference type="InterPro" id="IPR036098">
    <property type="entry name" value="Thymidylate_synthase_ThyX_sf"/>
</dbReference>
<dbReference type="GO" id="GO:0006231">
    <property type="term" value="P:dTMP biosynthetic process"/>
    <property type="evidence" value="ECO:0007669"/>
    <property type="project" value="InterPro"/>
</dbReference>
<dbReference type="EMBL" id="FN667788">
    <property type="protein sequence ID" value="CBJ93974.1"/>
    <property type="molecule type" value="Genomic_DNA"/>
</dbReference>
<protein>
    <submittedName>
        <fullName evidence="1">Hypothetical phage protein</fullName>
        <ecNumber evidence="1">2.1.1.148</ecNumber>
    </submittedName>
</protein>
<dbReference type="InterPro" id="IPR003669">
    <property type="entry name" value="Thymidylate_synthase_ThyX"/>
</dbReference>
<name>D5GVF7_9CAUD</name>
<dbReference type="KEGG" id="vg:26041446"/>
<dbReference type="SMR" id="D5GVF7"/>
<dbReference type="CDD" id="cd20175">
    <property type="entry name" value="ThyX"/>
    <property type="match status" value="1"/>
</dbReference>
<keyword evidence="2" id="KW-1185">Reference proteome</keyword>
<dbReference type="EC" id="2.1.1.148" evidence="1"/>
<dbReference type="PROSITE" id="PS51331">
    <property type="entry name" value="THYX"/>
    <property type="match status" value="1"/>
</dbReference>
<sequence length="212" mass="24323">MKNIKVKLIADSGINVFIDAVRTCWDSHSKCDTTGDNVGENDKALIDRIVHKHKHHSTLEHLFYNFEITGISRLCLQELARHRMASFSVKSTRYTLKELRGSNISTLEAASKFIVLTGNELVDTASHKNLKELHNIVNTNGITQDYAKYCLPECYRTSLRFSLNARSLRNLLELRLSKGAHFEIRYLAKLLFDALPDLHKELIFNDLEYSEN</sequence>